<feature type="compositionally biased region" description="Basic and acidic residues" evidence="1">
    <location>
        <begin position="126"/>
        <end position="137"/>
    </location>
</feature>
<evidence type="ECO:0000256" key="1">
    <source>
        <dbReference type="SAM" id="MobiDB-lite"/>
    </source>
</evidence>
<feature type="region of interest" description="Disordered" evidence="1">
    <location>
        <begin position="126"/>
        <end position="154"/>
    </location>
</feature>
<dbReference type="EMBL" id="KV453842">
    <property type="protein sequence ID" value="ODV91180.1"/>
    <property type="molecule type" value="Genomic_DNA"/>
</dbReference>
<accession>A0A1E4THE5</accession>
<sequence length="341" mass="38982">MADSQMKRESDLSISSDYLRQLLSKFEFTDVNLRSTTDGASNAKGDEEETQRTFVTLDPLTSKLEAEIAMSSASPKHIMEPEEAAKCRSIIDTLNGRIAACHKHILMEARIRDATLSMRKLDIIDSTKSDTGGHDDDSTAGNHVGTSTSEHARSPSILLADDPDVRIQGLLIDLVSMSSELYMRQMKLHRHTISIMAHQENQELYSDMGHLSLDNIQHSLEEELSRDGEDVMNIQSQGEDDEVNVDMLNFEFTPQDQHAMQKKIDELKTIIEEQKIELMAAKVPDERKSFNAANLRYLIQEFQRVSRELREDHFEIIKAERAEKRRLEKIIMRLRKNSRPE</sequence>
<name>A0A1E4THE5_9ASCO</name>
<dbReference type="OrthoDB" id="5569911at2759"/>
<reference evidence="3" key="1">
    <citation type="submission" date="2016-02" db="EMBL/GenBank/DDBJ databases">
        <title>Comparative genomics of biotechnologically important yeasts.</title>
        <authorList>
            <consortium name="DOE Joint Genome Institute"/>
            <person name="Riley R."/>
            <person name="Haridas S."/>
            <person name="Wolfe K.H."/>
            <person name="Lopes M.R."/>
            <person name="Hittinger C.T."/>
            <person name="Goker M."/>
            <person name="Salamov A."/>
            <person name="Wisecaver J."/>
            <person name="Long T.M."/>
            <person name="Aerts A.L."/>
            <person name="Barry K."/>
            <person name="Choi C."/>
            <person name="Clum A."/>
            <person name="Coughlan A.Y."/>
            <person name="Deshpande S."/>
            <person name="Douglass A.P."/>
            <person name="Hanson S.J."/>
            <person name="Klenk H.-P."/>
            <person name="Labutti K."/>
            <person name="Lapidus A."/>
            <person name="Lindquist E."/>
            <person name="Lipzen A."/>
            <person name="Meier-Kolthoff J.P."/>
            <person name="Ohm R.A."/>
            <person name="Otillar R.P."/>
            <person name="Pangilinan J."/>
            <person name="Peng Y."/>
            <person name="Rokas A."/>
            <person name="Rosa C.A."/>
            <person name="Scheuner C."/>
            <person name="Sibirny A.A."/>
            <person name="Slot J.C."/>
            <person name="Stielow J.B."/>
            <person name="Sun H."/>
            <person name="Kurtzman C.P."/>
            <person name="Blackwell M."/>
            <person name="Jeffries T.W."/>
            <person name="Grigoriev I.V."/>
        </authorList>
    </citation>
    <scope>NUCLEOTIDE SEQUENCE [LARGE SCALE GENOMIC DNA]</scope>
    <source>
        <strain evidence="3">NRRL Y-17796</strain>
    </source>
</reference>
<dbReference type="Proteomes" id="UP000095023">
    <property type="component" value="Unassembled WGS sequence"/>
</dbReference>
<dbReference type="AlphaFoldDB" id="A0A1E4THE5"/>
<feature type="compositionally biased region" description="Polar residues" evidence="1">
    <location>
        <begin position="139"/>
        <end position="149"/>
    </location>
</feature>
<gene>
    <name evidence="2" type="ORF">CANCADRAFT_2896</name>
</gene>
<keyword evidence="3" id="KW-1185">Reference proteome</keyword>
<proteinExistence type="predicted"/>
<organism evidence="2 3">
    <name type="scientific">Tortispora caseinolytica NRRL Y-17796</name>
    <dbReference type="NCBI Taxonomy" id="767744"/>
    <lineage>
        <taxon>Eukaryota</taxon>
        <taxon>Fungi</taxon>
        <taxon>Dikarya</taxon>
        <taxon>Ascomycota</taxon>
        <taxon>Saccharomycotina</taxon>
        <taxon>Trigonopsidomycetes</taxon>
        <taxon>Trigonopsidales</taxon>
        <taxon>Trigonopsidaceae</taxon>
        <taxon>Tortispora</taxon>
    </lineage>
</organism>
<evidence type="ECO:0000313" key="2">
    <source>
        <dbReference type="EMBL" id="ODV91180.1"/>
    </source>
</evidence>
<protein>
    <submittedName>
        <fullName evidence="2">Uncharacterized protein</fullName>
    </submittedName>
</protein>
<evidence type="ECO:0000313" key="3">
    <source>
        <dbReference type="Proteomes" id="UP000095023"/>
    </source>
</evidence>